<proteinExistence type="predicted"/>
<accession>A0A075H1V2</accession>
<name>A0A075H1V2_9ARCH</name>
<dbReference type="SUPFAM" id="SSF53649">
    <property type="entry name" value="Alkaline phosphatase-like"/>
    <property type="match status" value="1"/>
</dbReference>
<keyword evidence="1" id="KW-0472">Membrane</keyword>
<dbReference type="AlphaFoldDB" id="A0A075H1V2"/>
<protein>
    <recommendedName>
        <fullName evidence="2">Sulfatase N-terminal domain-containing protein</fullName>
    </recommendedName>
</protein>
<sequence>MNPRPKYLLIFASSTFILFLTLYFGINNAIDQEIEYPKGFEVLLLPDKKQTNLPDIYYIILDEYAGTDSLEKNFGFDNIEFISELSKRGFFMPSNSYSNYPFTLLSIPSTLNMQYLNFFSEEVGIDSTNLQPAKILRENNLVMKNLKSQGYYVVSFYAGADSVPLLVDEKPCNSRSILSGFDKRSEILCTFSEMPKIKDRTSRPVFVYAHMALPHDPYVFDEYGNPVSFNHENIDTATERKFYLQQLKFTNKKTIETIDAIIAKSESLPIIILQSDHGERIGVNWDDPTKEMVRQGLNNLNAYYLPHDGRISLYDDITPVNTFRVVFNEYLNADFELLDDRHYWVSSDKKPYDLEDVTEIIDEYR</sequence>
<organism evidence="3">
    <name type="scientific">uncultured marine thaumarchaeote KM3_35_D03</name>
    <dbReference type="NCBI Taxonomy" id="1456132"/>
    <lineage>
        <taxon>Archaea</taxon>
        <taxon>Nitrososphaerota</taxon>
        <taxon>environmental samples</taxon>
    </lineage>
</organism>
<evidence type="ECO:0000259" key="2">
    <source>
        <dbReference type="Pfam" id="PF00884"/>
    </source>
</evidence>
<evidence type="ECO:0000313" key="3">
    <source>
        <dbReference type="EMBL" id="AIF09175.1"/>
    </source>
</evidence>
<dbReference type="InterPro" id="IPR000917">
    <property type="entry name" value="Sulfatase_N"/>
</dbReference>
<reference evidence="3" key="1">
    <citation type="journal article" date="2014" name="Genome Biol. Evol.">
        <title>Pangenome evidence for extensive interdomain horizontal transfer affecting lineage core and shell genes in uncultured planktonic thaumarchaeota and euryarchaeota.</title>
        <authorList>
            <person name="Deschamps P."/>
            <person name="Zivanovic Y."/>
            <person name="Moreira D."/>
            <person name="Rodriguez-Valera F."/>
            <person name="Lopez-Garcia P."/>
        </authorList>
    </citation>
    <scope>NUCLEOTIDE SEQUENCE</scope>
</reference>
<keyword evidence="1" id="KW-0812">Transmembrane</keyword>
<feature type="domain" description="Sulfatase N-terminal" evidence="2">
    <location>
        <begin position="56"/>
        <end position="294"/>
    </location>
</feature>
<dbReference type="EMBL" id="KF900854">
    <property type="protein sequence ID" value="AIF09175.1"/>
    <property type="molecule type" value="Genomic_DNA"/>
</dbReference>
<keyword evidence="1" id="KW-1133">Transmembrane helix</keyword>
<evidence type="ECO:0000256" key="1">
    <source>
        <dbReference type="SAM" id="Phobius"/>
    </source>
</evidence>
<dbReference type="Pfam" id="PF00884">
    <property type="entry name" value="Sulfatase"/>
    <property type="match status" value="1"/>
</dbReference>
<dbReference type="InterPro" id="IPR017850">
    <property type="entry name" value="Alkaline_phosphatase_core_sf"/>
</dbReference>
<dbReference type="Gene3D" id="3.40.720.10">
    <property type="entry name" value="Alkaline Phosphatase, subunit A"/>
    <property type="match status" value="1"/>
</dbReference>
<feature type="transmembrane region" description="Helical" evidence="1">
    <location>
        <begin position="7"/>
        <end position="26"/>
    </location>
</feature>